<dbReference type="PANTHER" id="PTHR10587">
    <property type="entry name" value="GLYCOSYL TRANSFERASE-RELATED"/>
    <property type="match status" value="1"/>
</dbReference>
<dbReference type="Pfam" id="PF01522">
    <property type="entry name" value="Polysacc_deac_1"/>
    <property type="match status" value="1"/>
</dbReference>
<dbReference type="Proteomes" id="UP001595906">
    <property type="component" value="Unassembled WGS sequence"/>
</dbReference>
<dbReference type="Gene3D" id="3.20.20.370">
    <property type="entry name" value="Glycoside hydrolase/deacetylase"/>
    <property type="match status" value="1"/>
</dbReference>
<protein>
    <submittedName>
        <fullName evidence="4">Polysaccharide deacetylase family protein</fullName>
        <ecNumber evidence="4">3.-.-.-</ecNumber>
    </submittedName>
</protein>
<dbReference type="EC" id="3.-.-.-" evidence="4"/>
<dbReference type="PROSITE" id="PS51677">
    <property type="entry name" value="NODB"/>
    <property type="match status" value="1"/>
</dbReference>
<dbReference type="InterPro" id="IPR050248">
    <property type="entry name" value="Polysacc_deacetylase_ArnD"/>
</dbReference>
<keyword evidence="1" id="KW-0479">Metal-binding</keyword>
<dbReference type="RefSeq" id="WP_379015700.1">
    <property type="nucleotide sequence ID" value="NZ_JBHSDC010000029.1"/>
</dbReference>
<evidence type="ECO:0000256" key="2">
    <source>
        <dbReference type="ARBA" id="ARBA00022801"/>
    </source>
</evidence>
<comment type="caution">
    <text evidence="4">The sequence shown here is derived from an EMBL/GenBank/DDBJ whole genome shotgun (WGS) entry which is preliminary data.</text>
</comment>
<evidence type="ECO:0000259" key="3">
    <source>
        <dbReference type="PROSITE" id="PS51677"/>
    </source>
</evidence>
<reference evidence="5" key="1">
    <citation type="journal article" date="2019" name="Int. J. Syst. Evol. Microbiol.">
        <title>The Global Catalogue of Microorganisms (GCM) 10K type strain sequencing project: providing services to taxonomists for standard genome sequencing and annotation.</title>
        <authorList>
            <consortium name="The Broad Institute Genomics Platform"/>
            <consortium name="The Broad Institute Genome Sequencing Center for Infectious Disease"/>
            <person name="Wu L."/>
            <person name="Ma J."/>
        </authorList>
    </citation>
    <scope>NUCLEOTIDE SEQUENCE [LARGE SCALE GENOMIC DNA]</scope>
    <source>
        <strain evidence="5">CECT 8010</strain>
    </source>
</reference>
<feature type="domain" description="NodB homology" evidence="3">
    <location>
        <begin position="27"/>
        <end position="220"/>
    </location>
</feature>
<dbReference type="GO" id="GO:0016787">
    <property type="term" value="F:hydrolase activity"/>
    <property type="evidence" value="ECO:0007669"/>
    <property type="project" value="UniProtKB-KW"/>
</dbReference>
<organism evidence="4 5">
    <name type="scientific">Parasediminibacterium paludis</name>
    <dbReference type="NCBI Taxonomy" id="908966"/>
    <lineage>
        <taxon>Bacteria</taxon>
        <taxon>Pseudomonadati</taxon>
        <taxon>Bacteroidota</taxon>
        <taxon>Chitinophagia</taxon>
        <taxon>Chitinophagales</taxon>
        <taxon>Chitinophagaceae</taxon>
        <taxon>Parasediminibacterium</taxon>
    </lineage>
</organism>
<proteinExistence type="predicted"/>
<gene>
    <name evidence="4" type="ORF">ACFOW1_16125</name>
</gene>
<dbReference type="InterPro" id="IPR002509">
    <property type="entry name" value="NODB_dom"/>
</dbReference>
<name>A0ABV8Q265_9BACT</name>
<dbReference type="PANTHER" id="PTHR10587:SF133">
    <property type="entry name" value="CHITIN DEACETYLASE 1-RELATED"/>
    <property type="match status" value="1"/>
</dbReference>
<dbReference type="InterPro" id="IPR011330">
    <property type="entry name" value="Glyco_hydro/deAcase_b/a-brl"/>
</dbReference>
<sequence length="224" mass="25370">MYLVTAPKLLRAYYPNTLIWDIPTTEKVIYLTFDDGPHPTITPFVLNTLQQYNAKATFFCIGKNVMANKAVYQQIVDGGHAVGNHTSHHVKGSTTSTYVYLKDVSFAATKIHTNLFRPPYGRLSKTQIKELTVSGWELSFTNPVTKQQQTAEHFSIIMWSVLSGDFDITLSKEKCLKNVVNNTKQGSIVVFHDSEKAYERMAYALPKVLAHFSKLGYRFEVIPQ</sequence>
<dbReference type="SUPFAM" id="SSF88713">
    <property type="entry name" value="Glycoside hydrolase/deacetylase"/>
    <property type="match status" value="1"/>
</dbReference>
<dbReference type="CDD" id="cd10917">
    <property type="entry name" value="CE4_NodB_like_6s_7s"/>
    <property type="match status" value="1"/>
</dbReference>
<keyword evidence="5" id="KW-1185">Reference proteome</keyword>
<evidence type="ECO:0000313" key="5">
    <source>
        <dbReference type="Proteomes" id="UP001595906"/>
    </source>
</evidence>
<keyword evidence="2 4" id="KW-0378">Hydrolase</keyword>
<evidence type="ECO:0000313" key="4">
    <source>
        <dbReference type="EMBL" id="MFC4233429.1"/>
    </source>
</evidence>
<evidence type="ECO:0000256" key="1">
    <source>
        <dbReference type="ARBA" id="ARBA00022723"/>
    </source>
</evidence>
<dbReference type="EMBL" id="JBHSDC010000029">
    <property type="protein sequence ID" value="MFC4233429.1"/>
    <property type="molecule type" value="Genomic_DNA"/>
</dbReference>
<accession>A0ABV8Q265</accession>